<evidence type="ECO:0000313" key="2">
    <source>
        <dbReference type="EMBL" id="TWB66013.1"/>
    </source>
</evidence>
<dbReference type="Proteomes" id="UP000315914">
    <property type="component" value="Unassembled WGS sequence"/>
</dbReference>
<evidence type="ECO:0008006" key="4">
    <source>
        <dbReference type="Google" id="ProtNLM"/>
    </source>
</evidence>
<sequence>MQVNLLGAERRRGWSYDEKVRLVEETLQTGETVCGVASATRWLTACCSPGVYKRARGRLGGDSVPALVPVEITPVAAPISSDVPQPASPPACAACRLESSRSSLAAAVAFALTVTWTLRRCSKCLSCCGDDDPESERRQGLDSHWPHRHASRHAKPGSYSSGDSERDPHAGDLYIYRAAVATWSRSSGITD</sequence>
<evidence type="ECO:0000256" key="1">
    <source>
        <dbReference type="SAM" id="MobiDB-lite"/>
    </source>
</evidence>
<dbReference type="EMBL" id="VITW01000019">
    <property type="protein sequence ID" value="TWB66013.1"/>
    <property type="molecule type" value="Genomic_DNA"/>
</dbReference>
<accession>A0A560J442</accession>
<keyword evidence="3" id="KW-1185">Reference proteome</keyword>
<feature type="compositionally biased region" description="Basic residues" evidence="1">
    <location>
        <begin position="146"/>
        <end position="155"/>
    </location>
</feature>
<gene>
    <name evidence="2" type="ORF">FBZ95_1199</name>
</gene>
<protein>
    <recommendedName>
        <fullName evidence="4">Transposase</fullName>
    </recommendedName>
</protein>
<dbReference type="AlphaFoldDB" id="A0A560J442"/>
<reference evidence="2 3" key="1">
    <citation type="submission" date="2019-06" db="EMBL/GenBank/DDBJ databases">
        <title>Genomic Encyclopedia of Type Strains, Phase IV (KMG-V): Genome sequencing to study the core and pangenomes of soil and plant-associated prokaryotes.</title>
        <authorList>
            <person name="Whitman W."/>
        </authorList>
    </citation>
    <scope>NUCLEOTIDE SEQUENCE [LARGE SCALE GENOMIC DNA]</scope>
    <source>
        <strain evidence="2 3">BR 10556</strain>
    </source>
</reference>
<evidence type="ECO:0000313" key="3">
    <source>
        <dbReference type="Proteomes" id="UP000315914"/>
    </source>
</evidence>
<comment type="caution">
    <text evidence="2">The sequence shown here is derived from an EMBL/GenBank/DDBJ whole genome shotgun (WGS) entry which is preliminary data.</text>
</comment>
<organism evidence="2 3">
    <name type="scientific">Bradyrhizobium sacchari</name>
    <dbReference type="NCBI Taxonomy" id="1399419"/>
    <lineage>
        <taxon>Bacteria</taxon>
        <taxon>Pseudomonadati</taxon>
        <taxon>Pseudomonadota</taxon>
        <taxon>Alphaproteobacteria</taxon>
        <taxon>Hyphomicrobiales</taxon>
        <taxon>Nitrobacteraceae</taxon>
        <taxon>Bradyrhizobium</taxon>
    </lineage>
</organism>
<name>A0A560J442_9BRAD</name>
<feature type="region of interest" description="Disordered" evidence="1">
    <location>
        <begin position="131"/>
        <end position="166"/>
    </location>
</feature>
<feature type="compositionally biased region" description="Basic and acidic residues" evidence="1">
    <location>
        <begin position="135"/>
        <end position="145"/>
    </location>
</feature>
<proteinExistence type="predicted"/>